<evidence type="ECO:0000313" key="5">
    <source>
        <dbReference type="Proteomes" id="UP000242447"/>
    </source>
</evidence>
<accession>A0A1W6P370</accession>
<reference evidence="4 5" key="1">
    <citation type="submission" date="2017-02" db="EMBL/GenBank/DDBJ databases">
        <title>Ketogulonicigenium robustum SPU B003 Genome sequencing and assembly.</title>
        <authorList>
            <person name="Li Y."/>
            <person name="Liu L."/>
            <person name="Wang C."/>
            <person name="Zhang M."/>
            <person name="Zhang T."/>
            <person name="Zhang Y."/>
        </authorList>
    </citation>
    <scope>NUCLEOTIDE SEQUENCE [LARGE SCALE GENOMIC DNA]</scope>
    <source>
        <strain evidence="4 5">SPU_B003</strain>
        <plasmid evidence="4 5">unnamed1</plasmid>
    </source>
</reference>
<dbReference type="PANTHER" id="PTHR35936:SF17">
    <property type="entry name" value="ARGININE-BINDING EXTRACELLULAR PROTEIN ARTP"/>
    <property type="match status" value="1"/>
</dbReference>
<evidence type="ECO:0000259" key="3">
    <source>
        <dbReference type="SMART" id="SM00062"/>
    </source>
</evidence>
<evidence type="ECO:0000256" key="1">
    <source>
        <dbReference type="ARBA" id="ARBA00022729"/>
    </source>
</evidence>
<dbReference type="SMART" id="SM00062">
    <property type="entry name" value="PBPb"/>
    <property type="match status" value="1"/>
</dbReference>
<dbReference type="Gene3D" id="3.40.190.10">
    <property type="entry name" value="Periplasmic binding protein-like II"/>
    <property type="match status" value="2"/>
</dbReference>
<feature type="domain" description="Solute-binding protein family 3/N-terminal" evidence="3">
    <location>
        <begin position="37"/>
        <end position="256"/>
    </location>
</feature>
<dbReference type="EMBL" id="CP019938">
    <property type="protein sequence ID" value="ARO15894.1"/>
    <property type="molecule type" value="Genomic_DNA"/>
</dbReference>
<keyword evidence="1 2" id="KW-0732">Signal</keyword>
<geneLocation type="plasmid" evidence="4">
    <name>unnamed1</name>
</geneLocation>
<evidence type="ECO:0000256" key="2">
    <source>
        <dbReference type="SAM" id="SignalP"/>
    </source>
</evidence>
<keyword evidence="5" id="KW-1185">Reference proteome</keyword>
<dbReference type="KEGG" id="kro:BVG79_p1000092"/>
<dbReference type="SUPFAM" id="SSF53850">
    <property type="entry name" value="Periplasmic binding protein-like II"/>
    <property type="match status" value="1"/>
</dbReference>
<feature type="signal peptide" evidence="2">
    <location>
        <begin position="1"/>
        <end position="26"/>
    </location>
</feature>
<name>A0A1W6P370_9RHOB</name>
<evidence type="ECO:0000313" key="4">
    <source>
        <dbReference type="EMBL" id="ARO15894.1"/>
    </source>
</evidence>
<proteinExistence type="predicted"/>
<dbReference type="AlphaFoldDB" id="A0A1W6P370"/>
<feature type="chain" id="PRO_5013162311" evidence="2">
    <location>
        <begin position="27"/>
        <end position="265"/>
    </location>
</feature>
<dbReference type="PANTHER" id="PTHR35936">
    <property type="entry name" value="MEMBRANE-BOUND LYTIC MUREIN TRANSGLYCOSYLASE F"/>
    <property type="match status" value="1"/>
</dbReference>
<keyword evidence="4" id="KW-0614">Plasmid</keyword>
<dbReference type="OrthoDB" id="6192933at2"/>
<gene>
    <name evidence="4" type="ORF">BVG79_p1000092</name>
</gene>
<protein>
    <submittedName>
        <fullName evidence="4">Amino acid ABC transporter substrate-binding protein, PAAT family</fullName>
    </submittedName>
</protein>
<sequence length="265" mass="27500">MKTTRRLFTALAASTLLAGFAAPSLAADLQAIKDAGRVRIGMMVDFPPFGILDASGQPGGYDADVAKALASYLGVDVQIVPVTGPNRIPYLLSGQVDLLVASLGITAERAERVDFSTPYAGIAIGVYGGTDVQIADAADLAGKTVAVARASTQDIGVTEVAPAGTEIRRFDDDASAVQALMSRQVQAIGLSNVVFTQISGVAGGRFEKKFDLSSQVQGIAVAPGSDALLAEINAFVVASRTDGTFDGLYQTWLGEDLPDFVKNAE</sequence>
<dbReference type="RefSeq" id="WP_085787477.1">
    <property type="nucleotide sequence ID" value="NZ_CP019938.1"/>
</dbReference>
<dbReference type="Pfam" id="PF00497">
    <property type="entry name" value="SBP_bac_3"/>
    <property type="match status" value="1"/>
</dbReference>
<dbReference type="InterPro" id="IPR001638">
    <property type="entry name" value="Solute-binding_3/MltF_N"/>
</dbReference>
<organism evidence="4 5">
    <name type="scientific">Ketogulonicigenium robustum</name>
    <dbReference type="NCBI Taxonomy" id="92947"/>
    <lineage>
        <taxon>Bacteria</taxon>
        <taxon>Pseudomonadati</taxon>
        <taxon>Pseudomonadota</taxon>
        <taxon>Alphaproteobacteria</taxon>
        <taxon>Rhodobacterales</taxon>
        <taxon>Roseobacteraceae</taxon>
        <taxon>Ketogulonicigenium</taxon>
    </lineage>
</organism>
<dbReference type="Proteomes" id="UP000242447">
    <property type="component" value="Plasmid unnamed1"/>
</dbReference>